<dbReference type="AlphaFoldDB" id="A0A380WQG8"/>
<comment type="similarity">
    <text evidence="2">Belongs to the polysaccharide deacetylase family.</text>
</comment>
<feature type="chain" id="PRO_5017045980" description="Chitooligosaccharide deacetylase" evidence="5">
    <location>
        <begin position="24"/>
        <end position="245"/>
    </location>
</feature>
<accession>A0A380WQG8</accession>
<evidence type="ECO:0000256" key="1">
    <source>
        <dbReference type="ARBA" id="ARBA00003236"/>
    </source>
</evidence>
<feature type="signal peptide" evidence="5">
    <location>
        <begin position="1"/>
        <end position="23"/>
    </location>
</feature>
<dbReference type="OrthoDB" id="9814083at2"/>
<dbReference type="SUPFAM" id="SSF88713">
    <property type="entry name" value="Glycoside hydrolase/deacetylase"/>
    <property type="match status" value="1"/>
</dbReference>
<dbReference type="PANTHER" id="PTHR10587:SF134">
    <property type="entry name" value="SECRETED PROTEIN"/>
    <property type="match status" value="1"/>
</dbReference>
<dbReference type="EMBL" id="UFSM01000001">
    <property type="protein sequence ID" value="SUU91130.1"/>
    <property type="molecule type" value="Genomic_DNA"/>
</dbReference>
<name>A0A380WQG8_AMIAI</name>
<dbReference type="Proteomes" id="UP000254701">
    <property type="component" value="Unassembled WGS sequence"/>
</dbReference>
<dbReference type="Gene3D" id="3.20.20.370">
    <property type="entry name" value="Glycoside hydrolase/deacetylase"/>
    <property type="match status" value="1"/>
</dbReference>
<dbReference type="RefSeq" id="WP_115733050.1">
    <property type="nucleotide sequence ID" value="NZ_BAAAVY010000037.1"/>
</dbReference>
<organism evidence="7 8">
    <name type="scientific">Aminobacter aminovorans</name>
    <name type="common">Chelatobacter heintzii</name>
    <dbReference type="NCBI Taxonomy" id="83263"/>
    <lineage>
        <taxon>Bacteria</taxon>
        <taxon>Pseudomonadati</taxon>
        <taxon>Pseudomonadota</taxon>
        <taxon>Alphaproteobacteria</taxon>
        <taxon>Hyphomicrobiales</taxon>
        <taxon>Phyllobacteriaceae</taxon>
        <taxon>Aminobacter</taxon>
    </lineage>
</organism>
<dbReference type="Pfam" id="PF01522">
    <property type="entry name" value="Polysacc_deac_1"/>
    <property type="match status" value="1"/>
</dbReference>
<protein>
    <recommendedName>
        <fullName evidence="3">Chitooligosaccharide deacetylase</fullName>
    </recommendedName>
    <alternativeName>
        <fullName evidence="4">Nodulation protein B</fullName>
    </alternativeName>
</protein>
<evidence type="ECO:0000256" key="4">
    <source>
        <dbReference type="ARBA" id="ARBA00032976"/>
    </source>
</evidence>
<evidence type="ECO:0000313" key="7">
    <source>
        <dbReference type="EMBL" id="SUU91130.1"/>
    </source>
</evidence>
<dbReference type="PANTHER" id="PTHR10587">
    <property type="entry name" value="GLYCOSYL TRANSFERASE-RELATED"/>
    <property type="match status" value="1"/>
</dbReference>
<reference evidence="7 8" key="1">
    <citation type="submission" date="2018-06" db="EMBL/GenBank/DDBJ databases">
        <authorList>
            <consortium name="Pathogen Informatics"/>
            <person name="Doyle S."/>
        </authorList>
    </citation>
    <scope>NUCLEOTIDE SEQUENCE [LARGE SCALE GENOMIC DNA]</scope>
    <source>
        <strain evidence="7 8">NCTC10684</strain>
    </source>
</reference>
<dbReference type="InterPro" id="IPR050248">
    <property type="entry name" value="Polysacc_deacetylase_ArnD"/>
</dbReference>
<gene>
    <name evidence="7" type="ORF">NCTC10684_04392</name>
</gene>
<sequence length="245" mass="25711">MRMLGRFLIGVGFAALMGSSASAALLEPRLHLRPSAEATPRVALTLDACGGKTDARILSALVDNKIPATIFVTGKWLKRNAEALAVMRAHPELFELENHGAEHVPAVDTPRSIYGLKSAGSTEAVQAEVVAGALALTERGGPAPKWFRGATAQYSKSSIALIRSLGFRIAGYSINGDGGSLLGARETERRVSSAKDGDVIIAHINQPTHAAGGGLVKGLLALKARGYAFVRLDDVEDDGTDDTTN</sequence>
<dbReference type="InterPro" id="IPR011330">
    <property type="entry name" value="Glyco_hydro/deAcase_b/a-brl"/>
</dbReference>
<keyword evidence="5" id="KW-0732">Signal</keyword>
<dbReference type="PROSITE" id="PS51677">
    <property type="entry name" value="NODB"/>
    <property type="match status" value="1"/>
</dbReference>
<proteinExistence type="inferred from homology"/>
<evidence type="ECO:0000256" key="2">
    <source>
        <dbReference type="ARBA" id="ARBA00010973"/>
    </source>
</evidence>
<feature type="domain" description="NodB homology" evidence="6">
    <location>
        <begin position="40"/>
        <end position="245"/>
    </location>
</feature>
<dbReference type="GO" id="GO:0005975">
    <property type="term" value="P:carbohydrate metabolic process"/>
    <property type="evidence" value="ECO:0007669"/>
    <property type="project" value="InterPro"/>
</dbReference>
<evidence type="ECO:0000313" key="8">
    <source>
        <dbReference type="Proteomes" id="UP000254701"/>
    </source>
</evidence>
<dbReference type="InterPro" id="IPR002509">
    <property type="entry name" value="NODB_dom"/>
</dbReference>
<evidence type="ECO:0000256" key="5">
    <source>
        <dbReference type="SAM" id="SignalP"/>
    </source>
</evidence>
<evidence type="ECO:0000256" key="3">
    <source>
        <dbReference type="ARBA" id="ARBA00020071"/>
    </source>
</evidence>
<dbReference type="GO" id="GO:0016810">
    <property type="term" value="F:hydrolase activity, acting on carbon-nitrogen (but not peptide) bonds"/>
    <property type="evidence" value="ECO:0007669"/>
    <property type="project" value="InterPro"/>
</dbReference>
<comment type="function">
    <text evidence="1">Is involved in generating a small heat-stable compound (Nod), an acylated oligomer of N-acetylglucosamine, that stimulates mitosis in various plant protoplasts.</text>
</comment>
<evidence type="ECO:0000259" key="6">
    <source>
        <dbReference type="PROSITE" id="PS51677"/>
    </source>
</evidence>